<sequence length="393" mass="45110">MMTIYKMPESSILKKLLQKKHEKKHVGKTILSIGITAVAFLNLRLWQRDKRLLTELKAEINREALLSYTPKISVLVAAWNERANIEAHLLSFKNLTYPDIELILCAGGADNTLELACRHVAENILILEQFPGEGKQHALSRCYERASGELIYLTDADCLYQDRALLYLLEPVTENGEQAVTGASRPWDCQMGKPLPDYLWASDTVSSARSPHYIQGLLGRNTVITRQALDRSGGMNFPASSGTDYQLARRLVSSGVRIRYVRASQIPTVYPEALGVYRRKQSRWLRNLLQYGWQYRAKQDLWLTVKTVSIGLIMLVCPLLALLFRSKTLAIWFLVLTHSVFSKMRYLRFTAKLYQRPISPRTLLYLLPLTLADFFIWASPLLDMFLSRNRIRW</sequence>
<evidence type="ECO:0000256" key="3">
    <source>
        <dbReference type="ARBA" id="ARBA00022679"/>
    </source>
</evidence>
<evidence type="ECO:0000313" key="7">
    <source>
        <dbReference type="Proteomes" id="UP000521676"/>
    </source>
</evidence>
<dbReference type="SUPFAM" id="SSF53448">
    <property type="entry name" value="Nucleotide-diphospho-sugar transferases"/>
    <property type="match status" value="1"/>
</dbReference>
<proteinExistence type="inferred from homology"/>
<feature type="transmembrane region" description="Helical" evidence="4">
    <location>
        <begin position="301"/>
        <end position="324"/>
    </location>
</feature>
<organism evidence="5 7">
    <name type="scientific">Candidatus Chlorohelix allophototropha</name>
    <dbReference type="NCBI Taxonomy" id="3003348"/>
    <lineage>
        <taxon>Bacteria</taxon>
        <taxon>Bacillati</taxon>
        <taxon>Chloroflexota</taxon>
        <taxon>Chloroflexia</taxon>
        <taxon>Candidatus Chloroheliales</taxon>
        <taxon>Candidatus Chloroheliaceae</taxon>
        <taxon>Candidatus Chlorohelix</taxon>
    </lineage>
</organism>
<dbReference type="Gene3D" id="3.90.550.10">
    <property type="entry name" value="Spore Coat Polysaccharide Biosynthesis Protein SpsA, Chain A"/>
    <property type="match status" value="1"/>
</dbReference>
<dbReference type="RefSeq" id="WP_341469448.1">
    <property type="nucleotide sequence ID" value="NZ_CP128399.1"/>
</dbReference>
<accession>A0A8T7M3B9</accession>
<comment type="similarity">
    <text evidence="1">Belongs to the glycosyltransferase 2 family.</text>
</comment>
<feature type="transmembrane region" description="Helical" evidence="4">
    <location>
        <begin position="25"/>
        <end position="43"/>
    </location>
</feature>
<gene>
    <name evidence="5" type="ORF">HXX08_07380</name>
    <name evidence="6" type="ORF">OZ401_000821</name>
</gene>
<keyword evidence="3 6" id="KW-0808">Transferase</keyword>
<evidence type="ECO:0000256" key="2">
    <source>
        <dbReference type="ARBA" id="ARBA00022676"/>
    </source>
</evidence>
<reference evidence="6" key="2">
    <citation type="journal article" date="2024" name="Nature">
        <title>Anoxygenic phototroph of the Chloroflexota uses a type I reaction centre.</title>
        <authorList>
            <person name="Tsuji J.M."/>
            <person name="Shaw N.A."/>
            <person name="Nagashima S."/>
            <person name="Venkiteswaran J.J."/>
            <person name="Schiff S.L."/>
            <person name="Watanabe T."/>
            <person name="Fukui M."/>
            <person name="Hanada S."/>
            <person name="Tank M."/>
            <person name="Neufeld J.D."/>
        </authorList>
    </citation>
    <scope>NUCLEOTIDE SEQUENCE</scope>
    <source>
        <strain evidence="6">L227-S17</strain>
    </source>
</reference>
<evidence type="ECO:0000313" key="8">
    <source>
        <dbReference type="Proteomes" id="UP001431572"/>
    </source>
</evidence>
<feature type="transmembrane region" description="Helical" evidence="4">
    <location>
        <begin position="330"/>
        <end position="351"/>
    </location>
</feature>
<evidence type="ECO:0000313" key="5">
    <source>
        <dbReference type="EMBL" id="NWJ45685.1"/>
    </source>
</evidence>
<keyword evidence="2 6" id="KW-0328">Glycosyltransferase</keyword>
<name>A0A8T7M3B9_9CHLR</name>
<dbReference type="EMBL" id="CP128399">
    <property type="protein sequence ID" value="WJW67554.1"/>
    <property type="molecule type" value="Genomic_DNA"/>
</dbReference>
<keyword evidence="4" id="KW-0472">Membrane</keyword>
<reference evidence="5 7" key="1">
    <citation type="submission" date="2020-06" db="EMBL/GenBank/DDBJ databases">
        <title>Anoxygenic phototrophic Chloroflexota member uses a Type I reaction center.</title>
        <authorList>
            <person name="Tsuji J.M."/>
            <person name="Shaw N.A."/>
            <person name="Nagashima S."/>
            <person name="Venkiteswaran J."/>
            <person name="Schiff S.L."/>
            <person name="Hanada S."/>
            <person name="Tank M."/>
            <person name="Neufeld J.D."/>
        </authorList>
    </citation>
    <scope>NUCLEOTIDE SEQUENCE [LARGE SCALE GENOMIC DNA]</scope>
    <source>
        <strain evidence="5">L227-S17</strain>
    </source>
</reference>
<dbReference type="PANTHER" id="PTHR43630:SF1">
    <property type="entry name" value="POLY-BETA-1,6-N-ACETYL-D-GLUCOSAMINE SYNTHASE"/>
    <property type="match status" value="1"/>
</dbReference>
<dbReference type="EMBL" id="JACATZ010000001">
    <property type="protein sequence ID" value="NWJ45685.1"/>
    <property type="molecule type" value="Genomic_DNA"/>
</dbReference>
<evidence type="ECO:0000313" key="6">
    <source>
        <dbReference type="EMBL" id="WJW67554.1"/>
    </source>
</evidence>
<keyword evidence="4" id="KW-1133">Transmembrane helix</keyword>
<keyword evidence="8" id="KW-1185">Reference proteome</keyword>
<dbReference type="PANTHER" id="PTHR43630">
    <property type="entry name" value="POLY-BETA-1,6-N-ACETYL-D-GLUCOSAMINE SYNTHASE"/>
    <property type="match status" value="1"/>
</dbReference>
<dbReference type="EC" id="2.4.-.-" evidence="6"/>
<evidence type="ECO:0000256" key="4">
    <source>
        <dbReference type="SAM" id="Phobius"/>
    </source>
</evidence>
<protein>
    <submittedName>
        <fullName evidence="5 6">Glycosyltransferase</fullName>
        <ecNumber evidence="6">2.4.-.-</ecNumber>
    </submittedName>
</protein>
<dbReference type="Proteomes" id="UP001431572">
    <property type="component" value="Chromosome 1"/>
</dbReference>
<dbReference type="Pfam" id="PF13641">
    <property type="entry name" value="Glyco_tranf_2_3"/>
    <property type="match status" value="1"/>
</dbReference>
<dbReference type="AlphaFoldDB" id="A0A8T7M3B9"/>
<evidence type="ECO:0000256" key="1">
    <source>
        <dbReference type="ARBA" id="ARBA00006739"/>
    </source>
</evidence>
<dbReference type="InterPro" id="IPR029044">
    <property type="entry name" value="Nucleotide-diphossugar_trans"/>
</dbReference>
<feature type="transmembrane region" description="Helical" evidence="4">
    <location>
        <begin position="363"/>
        <end position="382"/>
    </location>
</feature>
<dbReference type="GO" id="GO:0016757">
    <property type="term" value="F:glycosyltransferase activity"/>
    <property type="evidence" value="ECO:0007669"/>
    <property type="project" value="UniProtKB-KW"/>
</dbReference>
<dbReference type="Proteomes" id="UP000521676">
    <property type="component" value="Unassembled WGS sequence"/>
</dbReference>
<keyword evidence="4" id="KW-0812">Transmembrane</keyword>